<keyword evidence="1" id="KW-0812">Transmembrane</keyword>
<dbReference type="Proteomes" id="UP000240322">
    <property type="component" value="Unassembled WGS sequence"/>
</dbReference>
<dbReference type="AlphaFoldDB" id="A0A2R6ARG2"/>
<keyword evidence="1" id="KW-0472">Membrane</keyword>
<sequence length="275" mass="28522">MGGMRSKRAFSHVLGALILILITVTVGFTVYIYFNDLVMSGETGSLTFTSFAVYTVGSTYYASMSIQDTSPHPIMDVHPLFFASGGITPTYDAAIPPEYLDLGSTGSTVTTLNQASAQCGPVNANLSPGVSVSFTCAVTNLGYFIVAAAGEWGGSYYMSVALQDYGGQPLGDGAAQSTSSTTTATGQGEYTLTITAEHAAVRVYVGSTLIGVVKPHTTGKYQVQAGSSVTLLSAETTQWVMNGKLTAVGNGVQFTMPHGAVQVQALKDTGGGEQD</sequence>
<dbReference type="NCBIfam" id="TIGR02537">
    <property type="entry name" value="arch_flag_Nterm"/>
    <property type="match status" value="1"/>
</dbReference>
<gene>
    <name evidence="2" type="ORF">B9Q03_08880</name>
</gene>
<dbReference type="EMBL" id="NEXE01000107">
    <property type="protein sequence ID" value="PSN88967.1"/>
    <property type="molecule type" value="Genomic_DNA"/>
</dbReference>
<reference evidence="2 3" key="1">
    <citation type="submission" date="2017-04" db="EMBL/GenBank/DDBJ databases">
        <title>Novel microbial lineages endemic to geothermal iron-oxide mats fill important gaps in the evolutionary history of Archaea.</title>
        <authorList>
            <person name="Jay Z.J."/>
            <person name="Beam J.P."/>
            <person name="Dlakic M."/>
            <person name="Rusch D.B."/>
            <person name="Kozubal M.A."/>
            <person name="Inskeep W.P."/>
        </authorList>
    </citation>
    <scope>NUCLEOTIDE SEQUENCE [LARGE SCALE GENOMIC DNA]</scope>
    <source>
        <strain evidence="2">OSP_D</strain>
    </source>
</reference>
<dbReference type="InterPro" id="IPR013373">
    <property type="entry name" value="Flagellin/pilin_N_arc"/>
</dbReference>
<comment type="caution">
    <text evidence="2">The sequence shown here is derived from an EMBL/GenBank/DDBJ whole genome shotgun (WGS) entry which is preliminary data.</text>
</comment>
<evidence type="ECO:0000256" key="1">
    <source>
        <dbReference type="SAM" id="Phobius"/>
    </source>
</evidence>
<accession>A0A2R6ARG2</accession>
<proteinExistence type="predicted"/>
<organism evidence="2 3">
    <name type="scientific">Candidatus Marsarchaeota G2 archaeon OSP_D</name>
    <dbReference type="NCBI Taxonomy" id="1978157"/>
    <lineage>
        <taxon>Archaea</taxon>
        <taxon>Candidatus Marsarchaeota</taxon>
        <taxon>Candidatus Marsarchaeota group 2</taxon>
    </lineage>
</organism>
<protein>
    <submittedName>
        <fullName evidence="2">Uncharacterized protein</fullName>
    </submittedName>
</protein>
<name>A0A2R6ARG2_9ARCH</name>
<evidence type="ECO:0000313" key="2">
    <source>
        <dbReference type="EMBL" id="PSN88967.1"/>
    </source>
</evidence>
<keyword evidence="1" id="KW-1133">Transmembrane helix</keyword>
<feature type="transmembrane region" description="Helical" evidence="1">
    <location>
        <begin position="12"/>
        <end position="34"/>
    </location>
</feature>
<evidence type="ECO:0000313" key="3">
    <source>
        <dbReference type="Proteomes" id="UP000240322"/>
    </source>
</evidence>